<feature type="compositionally biased region" description="Low complexity" evidence="1">
    <location>
        <begin position="35"/>
        <end position="64"/>
    </location>
</feature>
<feature type="region of interest" description="Disordered" evidence="1">
    <location>
        <begin position="237"/>
        <end position="384"/>
    </location>
</feature>
<comment type="caution">
    <text evidence="3">The sequence shown here is derived from an EMBL/GenBank/DDBJ whole genome shotgun (WGS) entry which is preliminary data.</text>
</comment>
<dbReference type="RefSeq" id="WP_129459736.1">
    <property type="nucleotide sequence ID" value="NZ_PPCV01000012.1"/>
</dbReference>
<sequence>MLDALGLVWGQVAIVVAIAALCAGLLGWLIGSRRSHTTSRTTPTAPTAATSATATPAPDHSATSEPTRPEVGSHSAPQAGWTPVVASAAAVPAAAPAAERLSVPVEPDAEPEPVEPDAQPEPVEPLGEPTVAWAPFTHAPAQGDSEPEETIVLTHSAWEEAASAFAAPAEEEAAASPPAPPSAHDELLRETDGGLRPVPGYLSDAPETWFAEEEIVLAPSVAPAELEDALTLEEASAWDAREVSEDATASVSEEPARPAGGSLRDNSDPEAWFVEHPLPVPAAPPVPGVEEAAHAEEDAVLTLPASTPDEVSDAQEEASSSDAGDADPGVDEGASLENHEGASPESDEGASPEEHEGDDPEEHEGGSPENEDGGSSHGGADAAVPVVAVAGAGLIGAALQEPDAVPAEPEGALVEPDAASPEPDVATTDLGTSDAEPEGSAEGSDVSADEPEVNAVSDATERERQSREAAEQEVADLRRQLLAMERELARLEGGAVSAWDATVPHLEQRIEQLQHDNAELQSSLRHALDDLQASATEVGSLRHTLSEQRTLLDNGDRP</sequence>
<evidence type="ECO:0000313" key="3">
    <source>
        <dbReference type="EMBL" id="RXW31173.1"/>
    </source>
</evidence>
<reference evidence="3 4" key="1">
    <citation type="submission" date="2018-01" db="EMBL/GenBank/DDBJ databases">
        <title>Lactibacter flavus gen. nov., sp. nov., a novel bacterium of the family Propionibacteriaceae isolated from raw milk and dairy products.</title>
        <authorList>
            <person name="Wenning M."/>
            <person name="Breitenwieser F."/>
            <person name="Huptas C."/>
            <person name="von Neubeck M."/>
            <person name="Busse H.-J."/>
            <person name="Scherer S."/>
        </authorList>
    </citation>
    <scope>NUCLEOTIDE SEQUENCE [LARGE SCALE GENOMIC DNA]</scope>
    <source>
        <strain evidence="3 4">VG341</strain>
    </source>
</reference>
<evidence type="ECO:0000256" key="1">
    <source>
        <dbReference type="SAM" id="MobiDB-lite"/>
    </source>
</evidence>
<organism evidence="3 4">
    <name type="scientific">Propioniciclava flava</name>
    <dbReference type="NCBI Taxonomy" id="2072026"/>
    <lineage>
        <taxon>Bacteria</taxon>
        <taxon>Bacillati</taxon>
        <taxon>Actinomycetota</taxon>
        <taxon>Actinomycetes</taxon>
        <taxon>Propionibacteriales</taxon>
        <taxon>Propionibacteriaceae</taxon>
        <taxon>Propioniciclava</taxon>
    </lineage>
</organism>
<gene>
    <name evidence="3" type="ORF">C1706_13390</name>
</gene>
<feature type="transmembrane region" description="Helical" evidence="2">
    <location>
        <begin position="6"/>
        <end position="30"/>
    </location>
</feature>
<feature type="compositionally biased region" description="Basic and acidic residues" evidence="1">
    <location>
        <begin position="459"/>
        <end position="472"/>
    </location>
</feature>
<feature type="compositionally biased region" description="Basic and acidic residues" evidence="1">
    <location>
        <begin position="183"/>
        <end position="193"/>
    </location>
</feature>
<keyword evidence="2" id="KW-1133">Transmembrane helix</keyword>
<feature type="compositionally biased region" description="Low complexity" evidence="1">
    <location>
        <begin position="116"/>
        <end position="125"/>
    </location>
</feature>
<accession>A0A4Q2EE26</accession>
<protein>
    <submittedName>
        <fullName evidence="3">Uncharacterized protein</fullName>
    </submittedName>
</protein>
<dbReference type="EMBL" id="PPCV01000012">
    <property type="protein sequence ID" value="RXW31173.1"/>
    <property type="molecule type" value="Genomic_DNA"/>
</dbReference>
<feature type="region of interest" description="Disordered" evidence="1">
    <location>
        <begin position="35"/>
        <end position="78"/>
    </location>
</feature>
<evidence type="ECO:0000313" key="4">
    <source>
        <dbReference type="Proteomes" id="UP000290624"/>
    </source>
</evidence>
<feature type="region of interest" description="Disordered" evidence="1">
    <location>
        <begin position="400"/>
        <end position="472"/>
    </location>
</feature>
<dbReference type="Proteomes" id="UP000290624">
    <property type="component" value="Unassembled WGS sequence"/>
</dbReference>
<proteinExistence type="predicted"/>
<dbReference type="OrthoDB" id="3734568at2"/>
<feature type="compositionally biased region" description="Acidic residues" evidence="1">
    <location>
        <begin position="345"/>
        <end position="362"/>
    </location>
</feature>
<keyword evidence="2" id="KW-0472">Membrane</keyword>
<keyword evidence="2" id="KW-0812">Transmembrane</keyword>
<feature type="compositionally biased region" description="Pro residues" evidence="1">
    <location>
        <begin position="278"/>
        <end position="287"/>
    </location>
</feature>
<keyword evidence="4" id="KW-1185">Reference proteome</keyword>
<dbReference type="AlphaFoldDB" id="A0A4Q2EE26"/>
<evidence type="ECO:0000256" key="2">
    <source>
        <dbReference type="SAM" id="Phobius"/>
    </source>
</evidence>
<feature type="region of interest" description="Disordered" evidence="1">
    <location>
        <begin position="166"/>
        <end position="203"/>
    </location>
</feature>
<feature type="region of interest" description="Disordered" evidence="1">
    <location>
        <begin position="105"/>
        <end position="128"/>
    </location>
</feature>
<feature type="region of interest" description="Disordered" evidence="1">
    <location>
        <begin position="539"/>
        <end position="558"/>
    </location>
</feature>
<name>A0A4Q2EE26_9ACTN</name>